<dbReference type="EMBL" id="DF820456">
    <property type="protein sequence ID" value="GAK50588.1"/>
    <property type="molecule type" value="Genomic_DNA"/>
</dbReference>
<evidence type="ECO:0000313" key="9">
    <source>
        <dbReference type="EMBL" id="GAK50588.1"/>
    </source>
</evidence>
<feature type="transmembrane region" description="Helical" evidence="7">
    <location>
        <begin position="370"/>
        <end position="389"/>
    </location>
</feature>
<feature type="transmembrane region" description="Helical" evidence="7">
    <location>
        <begin position="249"/>
        <end position="269"/>
    </location>
</feature>
<feature type="transmembrane region" description="Helical" evidence="7">
    <location>
        <begin position="215"/>
        <end position="237"/>
    </location>
</feature>
<feature type="transmembrane region" description="Helical" evidence="7">
    <location>
        <begin position="281"/>
        <end position="300"/>
    </location>
</feature>
<dbReference type="InterPro" id="IPR011701">
    <property type="entry name" value="MFS"/>
</dbReference>
<feature type="transmembrane region" description="Helical" evidence="7">
    <location>
        <begin position="109"/>
        <end position="133"/>
    </location>
</feature>
<feature type="transmembrane region" description="Helical" evidence="7">
    <location>
        <begin position="51"/>
        <end position="72"/>
    </location>
</feature>
<gene>
    <name evidence="9" type="ORF">U14_01821</name>
</gene>
<feature type="domain" description="Major facilitator superfamily (MFS) profile" evidence="8">
    <location>
        <begin position="18"/>
        <end position="393"/>
    </location>
</feature>
<keyword evidence="10" id="KW-1185">Reference proteome</keyword>
<evidence type="ECO:0000256" key="3">
    <source>
        <dbReference type="ARBA" id="ARBA00022475"/>
    </source>
</evidence>
<evidence type="ECO:0000256" key="7">
    <source>
        <dbReference type="SAM" id="Phobius"/>
    </source>
</evidence>
<dbReference type="HOGENOM" id="CLU_001265_10_14_0"/>
<dbReference type="GO" id="GO:0005886">
    <property type="term" value="C:plasma membrane"/>
    <property type="evidence" value="ECO:0007669"/>
    <property type="project" value="UniProtKB-SubCell"/>
</dbReference>
<sequence length="398" mass="43101">MQTVNQSVVPCKANRNLLIALNMLVVFLYWMAQYVYMPTLPVYVRTKTDNLAMVGAVLAMYGLWQAIFRLPLGIVSDWLGWRKPFIIACILLVGAGAWLMGTADSVTQILIGRIFTGIAASTWVLLIVVFNSLFPPEEAVRATSLLTLVNSLGRLAGTASTGFLNERGGYPLAFFAAMFCSLLALAALLPVKEERRSPKRPTFEGIFRLILRRDVLWPSLLGAVIQHVIWGTTFGFLPLFAKQVGASEVMQSALVSLNLLINITGNLIATAFLKRIGLFRFVYASVMLLAVGCGFAAFSSSLPGVFIAQCCLGFGAGIGYPLTMGLSIREVSEAERGTAMGLHQAIYAVGMFSGPWLSGVLANHFGLSPMFAATGATCLVCGLFGTYWVKQIFSHSQP</sequence>
<feature type="transmembrane region" description="Helical" evidence="7">
    <location>
        <begin position="84"/>
        <end position="103"/>
    </location>
</feature>
<dbReference type="Pfam" id="PF07690">
    <property type="entry name" value="MFS_1"/>
    <property type="match status" value="1"/>
</dbReference>
<dbReference type="PANTHER" id="PTHR23517:SF3">
    <property type="entry name" value="INTEGRAL MEMBRANE TRANSPORT PROTEIN"/>
    <property type="match status" value="1"/>
</dbReference>
<dbReference type="InterPro" id="IPR020846">
    <property type="entry name" value="MFS_dom"/>
</dbReference>
<keyword evidence="4 7" id="KW-0812">Transmembrane</keyword>
<keyword evidence="3" id="KW-1003">Cell membrane</keyword>
<dbReference type="Proteomes" id="UP000030700">
    <property type="component" value="Unassembled WGS sequence"/>
</dbReference>
<organism evidence="9">
    <name type="scientific">Candidatus Moduliflexus flocculans</name>
    <dbReference type="NCBI Taxonomy" id="1499966"/>
    <lineage>
        <taxon>Bacteria</taxon>
        <taxon>Candidatus Moduliflexota</taxon>
        <taxon>Candidatus Moduliflexia</taxon>
        <taxon>Candidatus Moduliflexales</taxon>
        <taxon>Candidatus Moduliflexaceae</taxon>
    </lineage>
</organism>
<keyword evidence="2" id="KW-0813">Transport</keyword>
<feature type="transmembrane region" description="Helical" evidence="7">
    <location>
        <begin position="306"/>
        <end position="328"/>
    </location>
</feature>
<dbReference type="InterPro" id="IPR036259">
    <property type="entry name" value="MFS_trans_sf"/>
</dbReference>
<dbReference type="GO" id="GO:0022857">
    <property type="term" value="F:transmembrane transporter activity"/>
    <property type="evidence" value="ECO:0007669"/>
    <property type="project" value="InterPro"/>
</dbReference>
<keyword evidence="6 7" id="KW-0472">Membrane</keyword>
<reference evidence="9" key="1">
    <citation type="journal article" date="2015" name="PeerJ">
        <title>First genomic representation of candidate bacterial phylum KSB3 points to enhanced environmental sensing as a trigger of wastewater bulking.</title>
        <authorList>
            <person name="Sekiguchi Y."/>
            <person name="Ohashi A."/>
            <person name="Parks D.H."/>
            <person name="Yamauchi T."/>
            <person name="Tyson G.W."/>
            <person name="Hugenholtz P."/>
        </authorList>
    </citation>
    <scope>NUCLEOTIDE SEQUENCE [LARGE SCALE GENOMIC DNA]</scope>
</reference>
<evidence type="ECO:0000256" key="5">
    <source>
        <dbReference type="ARBA" id="ARBA00022989"/>
    </source>
</evidence>
<accession>A0A0S6VXG4</accession>
<dbReference type="STRING" id="1499966.U14_01821"/>
<protein>
    <submittedName>
        <fullName evidence="9">Major facilitator superfamily MFS_1</fullName>
    </submittedName>
</protein>
<feature type="transmembrane region" description="Helical" evidence="7">
    <location>
        <begin position="145"/>
        <end position="164"/>
    </location>
</feature>
<dbReference type="Gene3D" id="1.20.1250.20">
    <property type="entry name" value="MFS general substrate transporter like domains"/>
    <property type="match status" value="1"/>
</dbReference>
<dbReference type="SUPFAM" id="SSF103473">
    <property type="entry name" value="MFS general substrate transporter"/>
    <property type="match status" value="1"/>
</dbReference>
<dbReference type="AlphaFoldDB" id="A0A0S6VXG4"/>
<evidence type="ECO:0000259" key="8">
    <source>
        <dbReference type="PROSITE" id="PS50850"/>
    </source>
</evidence>
<proteinExistence type="predicted"/>
<evidence type="ECO:0000256" key="6">
    <source>
        <dbReference type="ARBA" id="ARBA00023136"/>
    </source>
</evidence>
<evidence type="ECO:0000256" key="4">
    <source>
        <dbReference type="ARBA" id="ARBA00022692"/>
    </source>
</evidence>
<dbReference type="PANTHER" id="PTHR23517">
    <property type="entry name" value="RESISTANCE PROTEIN MDTM, PUTATIVE-RELATED-RELATED"/>
    <property type="match status" value="1"/>
</dbReference>
<evidence type="ECO:0000256" key="2">
    <source>
        <dbReference type="ARBA" id="ARBA00022448"/>
    </source>
</evidence>
<comment type="subcellular location">
    <subcellularLocation>
        <location evidence="1">Cell membrane</location>
        <topology evidence="1">Multi-pass membrane protein</topology>
    </subcellularLocation>
</comment>
<feature type="transmembrane region" description="Helical" evidence="7">
    <location>
        <begin position="170"/>
        <end position="191"/>
    </location>
</feature>
<feature type="transmembrane region" description="Helical" evidence="7">
    <location>
        <begin position="17"/>
        <end position="36"/>
    </location>
</feature>
<dbReference type="PROSITE" id="PS50850">
    <property type="entry name" value="MFS"/>
    <property type="match status" value="1"/>
</dbReference>
<evidence type="ECO:0000256" key="1">
    <source>
        <dbReference type="ARBA" id="ARBA00004651"/>
    </source>
</evidence>
<dbReference type="InterPro" id="IPR050171">
    <property type="entry name" value="MFS_Transporters"/>
</dbReference>
<evidence type="ECO:0000313" key="10">
    <source>
        <dbReference type="Proteomes" id="UP000030700"/>
    </source>
</evidence>
<feature type="transmembrane region" description="Helical" evidence="7">
    <location>
        <begin position="340"/>
        <end position="358"/>
    </location>
</feature>
<name>A0A0S6VXG4_9BACT</name>
<keyword evidence="5 7" id="KW-1133">Transmembrane helix</keyword>